<dbReference type="PANTHER" id="PTHR33434:SF2">
    <property type="entry name" value="FATTY ACID-BINDING PROTEIN TM_1468"/>
    <property type="match status" value="1"/>
</dbReference>
<protein>
    <submittedName>
        <fullName evidence="2">DegV family EDD domain-containing protein</fullName>
    </submittedName>
</protein>
<evidence type="ECO:0000256" key="1">
    <source>
        <dbReference type="ARBA" id="ARBA00023121"/>
    </source>
</evidence>
<dbReference type="InterPro" id="IPR003797">
    <property type="entry name" value="DegV"/>
</dbReference>
<dbReference type="NCBIfam" id="TIGR00762">
    <property type="entry name" value="DegV"/>
    <property type="match status" value="1"/>
</dbReference>
<name>A0A7X3MER2_9FIRM</name>
<organism evidence="2 3">
    <name type="scientific">Sporofaciens musculi</name>
    <dbReference type="NCBI Taxonomy" id="2681861"/>
    <lineage>
        <taxon>Bacteria</taxon>
        <taxon>Bacillati</taxon>
        <taxon>Bacillota</taxon>
        <taxon>Clostridia</taxon>
        <taxon>Lachnospirales</taxon>
        <taxon>Lachnospiraceae</taxon>
        <taxon>Sporofaciens</taxon>
    </lineage>
</organism>
<sequence length="287" mass="30977">MKTAIMTDSNSGITKSEAEKLGIFSLPMPVIIDEVICYEGVDLTQEMFYSSLTGGKDVSTSQPSPGEVMGMWDEILAKGYDEIVHIPMSSGLSNSCESAISLASDYDGKVEVVDNHRISVTLRESVLEAKGLSDRGMSAKEIKKELEARAYEASIYIAVDTLEFLKKGGRVTPAAAALGAVLNIKPVLTIQGERLDAFAKVRGMKKCKHKMLEALKNDLATRFKDVDMSQIVIGGAGAGLNADEEKEWTDTLKETFPKAIVYYNPLSFSIGSHTGPGAVGTAISIRR</sequence>
<dbReference type="AlphaFoldDB" id="A0A7X3MER2"/>
<dbReference type="SUPFAM" id="SSF82549">
    <property type="entry name" value="DAK1/DegV-like"/>
    <property type="match status" value="1"/>
</dbReference>
<dbReference type="GO" id="GO:0008289">
    <property type="term" value="F:lipid binding"/>
    <property type="evidence" value="ECO:0007669"/>
    <property type="project" value="UniProtKB-KW"/>
</dbReference>
<dbReference type="Gene3D" id="3.40.50.10170">
    <property type="match status" value="1"/>
</dbReference>
<evidence type="ECO:0000313" key="3">
    <source>
        <dbReference type="Proteomes" id="UP000460412"/>
    </source>
</evidence>
<dbReference type="EMBL" id="WUQX01000001">
    <property type="protein sequence ID" value="MXP74912.1"/>
    <property type="molecule type" value="Genomic_DNA"/>
</dbReference>
<dbReference type="PROSITE" id="PS51482">
    <property type="entry name" value="DEGV"/>
    <property type="match status" value="1"/>
</dbReference>
<proteinExistence type="predicted"/>
<comment type="caution">
    <text evidence="2">The sequence shown here is derived from an EMBL/GenBank/DDBJ whole genome shotgun (WGS) entry which is preliminary data.</text>
</comment>
<keyword evidence="1" id="KW-0446">Lipid-binding</keyword>
<keyword evidence="3" id="KW-1185">Reference proteome</keyword>
<reference evidence="2 3" key="1">
    <citation type="submission" date="2019-12" db="EMBL/GenBank/DDBJ databases">
        <title>Sporaefaciens musculi gen. nov., sp. nov., a novel bacterium isolated from the caecum of an obese mouse.</title>
        <authorList>
            <person name="Rasmussen T.S."/>
            <person name="Streidl T."/>
            <person name="Hitch T.C.A."/>
            <person name="Wortmann E."/>
            <person name="Deptula P."/>
            <person name="Hansen M."/>
            <person name="Nielsen D.S."/>
            <person name="Clavel T."/>
            <person name="Vogensen F.K."/>
        </authorList>
    </citation>
    <scope>NUCLEOTIDE SEQUENCE [LARGE SCALE GENOMIC DNA]</scope>
    <source>
        <strain evidence="2 3">WCA-9-b2</strain>
    </source>
</reference>
<accession>A0A7X3MER2</accession>
<evidence type="ECO:0000313" key="2">
    <source>
        <dbReference type="EMBL" id="MXP74912.1"/>
    </source>
</evidence>
<dbReference type="Gene3D" id="3.30.1180.10">
    <property type="match status" value="1"/>
</dbReference>
<dbReference type="InterPro" id="IPR050270">
    <property type="entry name" value="DegV_domain_contain"/>
</dbReference>
<dbReference type="Pfam" id="PF02645">
    <property type="entry name" value="DegV"/>
    <property type="match status" value="1"/>
</dbReference>
<dbReference type="InterPro" id="IPR043168">
    <property type="entry name" value="DegV_C"/>
</dbReference>
<dbReference type="Proteomes" id="UP000460412">
    <property type="component" value="Unassembled WGS sequence"/>
</dbReference>
<dbReference type="RefSeq" id="WP_159750241.1">
    <property type="nucleotide sequence ID" value="NZ_WUQX01000001.1"/>
</dbReference>
<dbReference type="PANTHER" id="PTHR33434">
    <property type="entry name" value="DEGV DOMAIN-CONTAINING PROTEIN DR_1986-RELATED"/>
    <property type="match status" value="1"/>
</dbReference>
<gene>
    <name evidence="2" type="ORF">GN277_05820</name>
</gene>